<dbReference type="InterPro" id="IPR014756">
    <property type="entry name" value="Ig_E-set"/>
</dbReference>
<dbReference type="InterPro" id="IPR008335">
    <property type="entry name" value="Mopterin_OxRdtase_euk"/>
</dbReference>
<sequence length="185" mass="20844">MNAPGLAGVRSVKWLDRITVQLQESSNHYHQRDYRVLPPDVETSEHADPKWSEAPALQEMPLNSAICLPRSGSTCKRAEDETVEVKGYALPGYAAGPIQEVEVSADGGNTWERAKLSENDGEDEEDLKWAWHRWEINMKMEVGENRKLLSRATDSKGNKQEEQSQWNLRGIGYCGYGEVNDLTIV</sequence>
<dbReference type="Proteomes" id="UP001152024">
    <property type="component" value="Unassembled WGS sequence"/>
</dbReference>
<keyword evidence="7" id="KW-1185">Reference proteome</keyword>
<organism evidence="6 7">
    <name type="scientific">Fusarium equiseti</name>
    <name type="common">Fusarium scirpi</name>
    <dbReference type="NCBI Taxonomy" id="61235"/>
    <lineage>
        <taxon>Eukaryota</taxon>
        <taxon>Fungi</taxon>
        <taxon>Dikarya</taxon>
        <taxon>Ascomycota</taxon>
        <taxon>Pezizomycotina</taxon>
        <taxon>Sordariomycetes</taxon>
        <taxon>Hypocreomycetidae</taxon>
        <taxon>Hypocreales</taxon>
        <taxon>Nectriaceae</taxon>
        <taxon>Fusarium</taxon>
        <taxon>Fusarium incarnatum-equiseti species complex</taxon>
    </lineage>
</organism>
<keyword evidence="4" id="KW-0560">Oxidoreductase</keyword>
<dbReference type="PRINTS" id="PR00407">
    <property type="entry name" value="EUMOPTERIN"/>
</dbReference>
<dbReference type="SUPFAM" id="SSF56524">
    <property type="entry name" value="Oxidoreductase molybdopterin-binding domain"/>
    <property type="match status" value="1"/>
</dbReference>
<feature type="domain" description="Moybdenum cofactor oxidoreductase dimerisation" evidence="5">
    <location>
        <begin position="56"/>
        <end position="171"/>
    </location>
</feature>
<dbReference type="EMBL" id="JAOQBH010000006">
    <property type="protein sequence ID" value="KAJ4135021.1"/>
    <property type="molecule type" value="Genomic_DNA"/>
</dbReference>
<name>A0ABQ8RGZ3_FUSEQ</name>
<dbReference type="PANTHER" id="PTHR19372">
    <property type="entry name" value="SULFITE REDUCTASE"/>
    <property type="match status" value="1"/>
</dbReference>
<comment type="caution">
    <text evidence="6">The sequence shown here is derived from an EMBL/GenBank/DDBJ whole genome shotgun (WGS) entry which is preliminary data.</text>
</comment>
<dbReference type="Gene3D" id="2.60.40.650">
    <property type="match status" value="1"/>
</dbReference>
<gene>
    <name evidence="6" type="ORF">NW768_004631</name>
</gene>
<evidence type="ECO:0000256" key="3">
    <source>
        <dbReference type="ARBA" id="ARBA00022723"/>
    </source>
</evidence>
<evidence type="ECO:0000313" key="7">
    <source>
        <dbReference type="Proteomes" id="UP001152024"/>
    </source>
</evidence>
<evidence type="ECO:0000256" key="4">
    <source>
        <dbReference type="ARBA" id="ARBA00023002"/>
    </source>
</evidence>
<protein>
    <recommendedName>
        <fullName evidence="5">Moybdenum cofactor oxidoreductase dimerisation domain-containing protein</fullName>
    </recommendedName>
</protein>
<evidence type="ECO:0000313" key="6">
    <source>
        <dbReference type="EMBL" id="KAJ4135021.1"/>
    </source>
</evidence>
<dbReference type="Pfam" id="PF03404">
    <property type="entry name" value="Mo-co_dimer"/>
    <property type="match status" value="1"/>
</dbReference>
<reference evidence="6" key="1">
    <citation type="submission" date="2022-09" db="EMBL/GenBank/DDBJ databases">
        <title>Fusarium specimens isolated from Avocado Roots.</title>
        <authorList>
            <person name="Stajich J."/>
            <person name="Roper C."/>
            <person name="Heimlech-Rivalta G."/>
        </authorList>
    </citation>
    <scope>NUCLEOTIDE SEQUENCE</scope>
    <source>
        <strain evidence="6">CF00095</strain>
    </source>
</reference>
<dbReference type="PANTHER" id="PTHR19372:SF7">
    <property type="entry name" value="SULFITE OXIDASE, MITOCHONDRIAL"/>
    <property type="match status" value="1"/>
</dbReference>
<evidence type="ECO:0000256" key="2">
    <source>
        <dbReference type="ARBA" id="ARBA00022505"/>
    </source>
</evidence>
<dbReference type="InterPro" id="IPR036374">
    <property type="entry name" value="OxRdtase_Mopterin-bd_sf"/>
</dbReference>
<accession>A0ABQ8RGZ3</accession>
<keyword evidence="2" id="KW-0500">Molybdenum</keyword>
<dbReference type="InterPro" id="IPR005066">
    <property type="entry name" value="MoCF_OxRdtse_dimer"/>
</dbReference>
<proteinExistence type="predicted"/>
<keyword evidence="3" id="KW-0479">Metal-binding</keyword>
<comment type="cofactor">
    <cofactor evidence="1">
        <name>Mo-molybdopterin</name>
        <dbReference type="ChEBI" id="CHEBI:71302"/>
    </cofactor>
</comment>
<dbReference type="SUPFAM" id="SSF81296">
    <property type="entry name" value="E set domains"/>
    <property type="match status" value="1"/>
</dbReference>
<dbReference type="Gene3D" id="3.90.420.10">
    <property type="entry name" value="Oxidoreductase, molybdopterin-binding domain"/>
    <property type="match status" value="1"/>
</dbReference>
<evidence type="ECO:0000256" key="1">
    <source>
        <dbReference type="ARBA" id="ARBA00001924"/>
    </source>
</evidence>
<evidence type="ECO:0000259" key="5">
    <source>
        <dbReference type="Pfam" id="PF03404"/>
    </source>
</evidence>